<accession>A0AA40CVA7</accession>
<feature type="compositionally biased region" description="Basic and acidic residues" evidence="1">
    <location>
        <begin position="15"/>
        <end position="25"/>
    </location>
</feature>
<dbReference type="EMBL" id="JAULSV010000002">
    <property type="protein sequence ID" value="KAK0652895.1"/>
    <property type="molecule type" value="Genomic_DNA"/>
</dbReference>
<feature type="compositionally biased region" description="Polar residues" evidence="1">
    <location>
        <begin position="50"/>
        <end position="66"/>
    </location>
</feature>
<evidence type="ECO:0000256" key="1">
    <source>
        <dbReference type="SAM" id="MobiDB-lite"/>
    </source>
</evidence>
<organism evidence="2 3">
    <name type="scientific">Cercophora newfieldiana</name>
    <dbReference type="NCBI Taxonomy" id="92897"/>
    <lineage>
        <taxon>Eukaryota</taxon>
        <taxon>Fungi</taxon>
        <taxon>Dikarya</taxon>
        <taxon>Ascomycota</taxon>
        <taxon>Pezizomycotina</taxon>
        <taxon>Sordariomycetes</taxon>
        <taxon>Sordariomycetidae</taxon>
        <taxon>Sordariales</taxon>
        <taxon>Lasiosphaeriaceae</taxon>
        <taxon>Cercophora</taxon>
    </lineage>
</organism>
<comment type="caution">
    <text evidence="2">The sequence shown here is derived from an EMBL/GenBank/DDBJ whole genome shotgun (WGS) entry which is preliminary data.</text>
</comment>
<reference evidence="2" key="1">
    <citation type="submission" date="2023-06" db="EMBL/GenBank/DDBJ databases">
        <title>Genome-scale phylogeny and comparative genomics of the fungal order Sordariales.</title>
        <authorList>
            <consortium name="Lawrence Berkeley National Laboratory"/>
            <person name="Hensen N."/>
            <person name="Bonometti L."/>
            <person name="Westerberg I."/>
            <person name="Brannstrom I.O."/>
            <person name="Guillou S."/>
            <person name="Cros-Aarteil S."/>
            <person name="Calhoun S."/>
            <person name="Haridas S."/>
            <person name="Kuo A."/>
            <person name="Mondo S."/>
            <person name="Pangilinan J."/>
            <person name="Riley R."/>
            <person name="Labutti K."/>
            <person name="Andreopoulos B."/>
            <person name="Lipzen A."/>
            <person name="Chen C."/>
            <person name="Yanf M."/>
            <person name="Daum C."/>
            <person name="Ng V."/>
            <person name="Clum A."/>
            <person name="Steindorff A."/>
            <person name="Ohm R."/>
            <person name="Martin F."/>
            <person name="Silar P."/>
            <person name="Natvig D."/>
            <person name="Lalanne C."/>
            <person name="Gautier V."/>
            <person name="Ament-Velasquez S.L."/>
            <person name="Kruys A."/>
            <person name="Hutchinson M.I."/>
            <person name="Powell A.J."/>
            <person name="Barry K."/>
            <person name="Miller A.N."/>
            <person name="Grigoriev I.V."/>
            <person name="Debuchy R."/>
            <person name="Gladieux P."/>
            <person name="Thoren M.H."/>
            <person name="Johannesson H."/>
        </authorList>
    </citation>
    <scope>NUCLEOTIDE SEQUENCE</scope>
    <source>
        <strain evidence="2">SMH2532-1</strain>
    </source>
</reference>
<feature type="region of interest" description="Disordered" evidence="1">
    <location>
        <begin position="15"/>
        <end position="90"/>
    </location>
</feature>
<evidence type="ECO:0000313" key="2">
    <source>
        <dbReference type="EMBL" id="KAK0652895.1"/>
    </source>
</evidence>
<feature type="region of interest" description="Disordered" evidence="1">
    <location>
        <begin position="138"/>
        <end position="227"/>
    </location>
</feature>
<feature type="compositionally biased region" description="Low complexity" evidence="1">
    <location>
        <begin position="164"/>
        <end position="180"/>
    </location>
</feature>
<proteinExistence type="predicted"/>
<evidence type="ECO:0000313" key="3">
    <source>
        <dbReference type="Proteomes" id="UP001174936"/>
    </source>
</evidence>
<gene>
    <name evidence="2" type="ORF">B0T16DRAFT_407003</name>
</gene>
<dbReference type="AlphaFoldDB" id="A0AA40CVA7"/>
<dbReference type="Proteomes" id="UP001174936">
    <property type="component" value="Unassembled WGS sequence"/>
</dbReference>
<protein>
    <submittedName>
        <fullName evidence="2">Uncharacterized protein</fullName>
    </submittedName>
</protein>
<keyword evidence="3" id="KW-1185">Reference proteome</keyword>
<feature type="compositionally biased region" description="Polar residues" evidence="1">
    <location>
        <begin position="74"/>
        <end position="85"/>
    </location>
</feature>
<feature type="compositionally biased region" description="Low complexity" evidence="1">
    <location>
        <begin position="27"/>
        <end position="38"/>
    </location>
</feature>
<sequence length="227" mass="24736">MLCCRTPAGHRIIEPRGQETRERTRCTPSLSSHTSPHITTHHHSPPPFASLSTQPTSTEDLASSSKQARKCRQTGKQASKQSETQPPEEKCVLSETCVSLPSQPEPIPLRLGHTHTSSFFSLSLSLSSSVFNVKGKTKGYDQSISTGPNADIHPSISNPPSPTYLPSSPIIPIPSKRSSPNGDNNRVKTPSRLKSNHYPLTHSLSLPHPSRFPLLPPVPPRIASTRQ</sequence>
<feature type="compositionally biased region" description="Low complexity" evidence="1">
    <location>
        <begin position="203"/>
        <end position="213"/>
    </location>
</feature>
<name>A0AA40CVA7_9PEZI</name>